<evidence type="ECO:0000259" key="1">
    <source>
        <dbReference type="PROSITE" id="PS51388"/>
    </source>
</evidence>
<dbReference type="Gene3D" id="3.40.50.300">
    <property type="entry name" value="P-loop containing nucleotide triphosphate hydrolases"/>
    <property type="match status" value="1"/>
</dbReference>
<dbReference type="PANTHER" id="PTHR11566">
    <property type="entry name" value="DYNAMIN"/>
    <property type="match status" value="1"/>
</dbReference>
<reference evidence="2 3" key="1">
    <citation type="submission" date="2019-08" db="EMBL/GenBank/DDBJ databases">
        <title>Whole genome of Aphis craccivora.</title>
        <authorList>
            <person name="Voronova N.V."/>
            <person name="Shulinski R.S."/>
            <person name="Bandarenka Y.V."/>
            <person name="Zhorov D.G."/>
            <person name="Warner D."/>
        </authorList>
    </citation>
    <scope>NUCLEOTIDE SEQUENCE [LARGE SCALE GENOMIC DNA]</scope>
    <source>
        <strain evidence="2">180601</strain>
        <tissue evidence="2">Whole Body</tissue>
    </source>
</reference>
<gene>
    <name evidence="2" type="ORF">FWK35_00027981</name>
</gene>
<dbReference type="AlphaFoldDB" id="A0A6G0YMV5"/>
<proteinExistence type="predicted"/>
<name>A0A6G0YMV5_APHCR</name>
<protein>
    <submittedName>
        <fullName evidence="2">Dynamin-1-like protein</fullName>
    </submittedName>
</protein>
<dbReference type="EMBL" id="VUJU01003224">
    <property type="protein sequence ID" value="KAF0758722.1"/>
    <property type="molecule type" value="Genomic_DNA"/>
</dbReference>
<dbReference type="GO" id="GO:0005525">
    <property type="term" value="F:GTP binding"/>
    <property type="evidence" value="ECO:0007669"/>
    <property type="project" value="InterPro"/>
</dbReference>
<dbReference type="InterPro" id="IPR000375">
    <property type="entry name" value="Dynamin_stalk"/>
</dbReference>
<dbReference type="GO" id="GO:0016020">
    <property type="term" value="C:membrane"/>
    <property type="evidence" value="ECO:0007669"/>
    <property type="project" value="TreeGrafter"/>
</dbReference>
<dbReference type="Gene3D" id="1.20.120.1240">
    <property type="entry name" value="Dynamin, middle domain"/>
    <property type="match status" value="1"/>
</dbReference>
<dbReference type="Pfam" id="PF02212">
    <property type="entry name" value="GED"/>
    <property type="match status" value="1"/>
</dbReference>
<dbReference type="GO" id="GO:0005874">
    <property type="term" value="C:microtubule"/>
    <property type="evidence" value="ECO:0007669"/>
    <property type="project" value="TreeGrafter"/>
</dbReference>
<feature type="non-terminal residue" evidence="2">
    <location>
        <position position="1"/>
    </location>
</feature>
<dbReference type="InterPro" id="IPR027417">
    <property type="entry name" value="P-loop_NTPase"/>
</dbReference>
<organism evidence="2 3">
    <name type="scientific">Aphis craccivora</name>
    <name type="common">Cowpea aphid</name>
    <dbReference type="NCBI Taxonomy" id="307492"/>
    <lineage>
        <taxon>Eukaryota</taxon>
        <taxon>Metazoa</taxon>
        <taxon>Ecdysozoa</taxon>
        <taxon>Arthropoda</taxon>
        <taxon>Hexapoda</taxon>
        <taxon>Insecta</taxon>
        <taxon>Pterygota</taxon>
        <taxon>Neoptera</taxon>
        <taxon>Paraneoptera</taxon>
        <taxon>Hemiptera</taxon>
        <taxon>Sternorrhyncha</taxon>
        <taxon>Aphidomorpha</taxon>
        <taxon>Aphidoidea</taxon>
        <taxon>Aphididae</taxon>
        <taxon>Aphidini</taxon>
        <taxon>Aphis</taxon>
        <taxon>Aphis</taxon>
    </lineage>
</organism>
<dbReference type="OrthoDB" id="5061070at2759"/>
<dbReference type="Pfam" id="PF01031">
    <property type="entry name" value="Dynamin_M"/>
    <property type="match status" value="1"/>
</dbReference>
<dbReference type="PROSITE" id="PS51388">
    <property type="entry name" value="GED"/>
    <property type="match status" value="1"/>
</dbReference>
<dbReference type="GO" id="GO:0008017">
    <property type="term" value="F:microtubule binding"/>
    <property type="evidence" value="ECO:0007669"/>
    <property type="project" value="TreeGrafter"/>
</dbReference>
<dbReference type="InterPro" id="IPR022812">
    <property type="entry name" value="Dynamin"/>
</dbReference>
<dbReference type="GO" id="GO:0005737">
    <property type="term" value="C:cytoplasm"/>
    <property type="evidence" value="ECO:0007669"/>
    <property type="project" value="TreeGrafter"/>
</dbReference>
<evidence type="ECO:0000313" key="2">
    <source>
        <dbReference type="EMBL" id="KAF0758722.1"/>
    </source>
</evidence>
<dbReference type="GO" id="GO:0003924">
    <property type="term" value="F:GTPase activity"/>
    <property type="evidence" value="ECO:0007669"/>
    <property type="project" value="InterPro"/>
</dbReference>
<evidence type="ECO:0000313" key="3">
    <source>
        <dbReference type="Proteomes" id="UP000478052"/>
    </source>
</evidence>
<dbReference type="InterPro" id="IPR020850">
    <property type="entry name" value="GED_dom"/>
</dbReference>
<keyword evidence="3" id="KW-1185">Reference proteome</keyword>
<feature type="domain" description="GED" evidence="1">
    <location>
        <begin position="345"/>
        <end position="438"/>
    </location>
</feature>
<dbReference type="Proteomes" id="UP000478052">
    <property type="component" value="Unassembled WGS sequence"/>
</dbReference>
<dbReference type="InterPro" id="IPR003130">
    <property type="entry name" value="GED"/>
</dbReference>
<comment type="caution">
    <text evidence="2">The sequence shown here is derived from an EMBL/GenBank/DDBJ whole genome shotgun (WGS) entry which is preliminary data.</text>
</comment>
<accession>A0A6G0YMV5</accession>
<sequence>TELLCGHKIPVKLGIIGVVNRSQKDINDNKSMKETLKSEKDFLRLNYPEIYKKHGNKVLAKTLQDILVRHIKKTSPILHKSLQDTKIRLENELRTLQTPDSKVSFILNLLKNISKSYTDTILGNRKDVSDKIVMGGARISEIINEEYLDKINQINPLHDLSDEQIGVILLNTSGITKSSFVNEKALEHMISRQLNNLIEPSMSSVDFVRVEMLKIFDAIDENVLETLKRFPRINSDVRNVLNKMLEEKLNNLKDFIKSFIETYQSCLNTTNPNFLIQLVRSSTDIQDASIAALMNNNTSKHTKNKKFVSVEDDENEIQQKNIQHFKQMLSGLNDLDNTMETSKQVKLHKSLTKSYFDFIREIVRDFVPKRIHHKMVKLVLDTFEQELDEKVFTPYVINRSFEEVMTEEEGVIDERQKIEDMLNAVNIALKNMVDIQCF</sequence>